<name>A0A4V0Z473_9BURK</name>
<evidence type="ECO:0000256" key="1">
    <source>
        <dbReference type="SAM" id="SignalP"/>
    </source>
</evidence>
<dbReference type="AlphaFoldDB" id="A0A4V0Z473"/>
<proteinExistence type="predicted"/>
<accession>A0A4V0Z473</accession>
<keyword evidence="1" id="KW-0732">Signal</keyword>
<evidence type="ECO:0000313" key="2">
    <source>
        <dbReference type="EMBL" id="QBE65943.1"/>
    </source>
</evidence>
<organism evidence="2 3">
    <name type="scientific">Pseudoduganella lutea</name>
    <dbReference type="NCBI Taxonomy" id="321985"/>
    <lineage>
        <taxon>Bacteria</taxon>
        <taxon>Pseudomonadati</taxon>
        <taxon>Pseudomonadota</taxon>
        <taxon>Betaproteobacteria</taxon>
        <taxon>Burkholderiales</taxon>
        <taxon>Oxalobacteraceae</taxon>
        <taxon>Telluria group</taxon>
        <taxon>Pseudoduganella</taxon>
    </lineage>
</organism>
<gene>
    <name evidence="2" type="ORF">EWM63_25595</name>
</gene>
<keyword evidence="3" id="KW-1185">Reference proteome</keyword>
<evidence type="ECO:0000313" key="3">
    <source>
        <dbReference type="Proteomes" id="UP000290637"/>
    </source>
</evidence>
<feature type="signal peptide" evidence="1">
    <location>
        <begin position="1"/>
        <end position="28"/>
    </location>
</feature>
<dbReference type="OrthoDB" id="8746353at2"/>
<sequence>MTIRSNKWLARLGAALALLASTAGWSQAGEPLNAASYIRERGWTVVGSPLPRSPNADLVPLQYYEKSAYAPSCGLLGRAANGKPQLVELAGPGEGSDWPQCMDIESMTAVRLGDRDYVAVVYLVRDTREDFYRYVEYVHADPRRVMLPIPT</sequence>
<feature type="chain" id="PRO_5020566769" evidence="1">
    <location>
        <begin position="29"/>
        <end position="151"/>
    </location>
</feature>
<dbReference type="KEGG" id="plue:EWM63_25595"/>
<dbReference type="EMBL" id="CP035913">
    <property type="protein sequence ID" value="QBE65943.1"/>
    <property type="molecule type" value="Genomic_DNA"/>
</dbReference>
<reference evidence="2 3" key="1">
    <citation type="submission" date="2019-02" db="EMBL/GenBank/DDBJ databases">
        <title>Draft Genome Sequences of Six Type Strains of the Genus Massilia.</title>
        <authorList>
            <person name="Miess H."/>
            <person name="Frediansyhah A."/>
            <person name="Gross H."/>
        </authorList>
    </citation>
    <scope>NUCLEOTIDE SEQUENCE [LARGE SCALE GENOMIC DNA]</scope>
    <source>
        <strain evidence="2 3">DSM 17473</strain>
    </source>
</reference>
<protein>
    <submittedName>
        <fullName evidence="2">Uncharacterized protein</fullName>
    </submittedName>
</protein>
<dbReference type="Proteomes" id="UP000290637">
    <property type="component" value="Chromosome"/>
</dbReference>
<dbReference type="RefSeq" id="WP_130189052.1">
    <property type="nucleotide sequence ID" value="NZ_CP035913.1"/>
</dbReference>